<reference evidence="1" key="2">
    <citation type="journal article" date="2015" name="Data Brief">
        <title>Shoot transcriptome of the giant reed, Arundo donax.</title>
        <authorList>
            <person name="Barrero R.A."/>
            <person name="Guerrero F.D."/>
            <person name="Moolhuijzen P."/>
            <person name="Goolsby J.A."/>
            <person name="Tidwell J."/>
            <person name="Bellgard S.E."/>
            <person name="Bellgard M.I."/>
        </authorList>
    </citation>
    <scope>NUCLEOTIDE SEQUENCE</scope>
    <source>
        <tissue evidence="1">Shoot tissue taken approximately 20 cm above the soil surface</tissue>
    </source>
</reference>
<name>A0A0A9CPM1_ARUDO</name>
<dbReference type="EMBL" id="GBRH01221507">
    <property type="protein sequence ID" value="JAD76388.1"/>
    <property type="molecule type" value="Transcribed_RNA"/>
</dbReference>
<accession>A0A0A9CPM1</accession>
<sequence length="78" mass="8753">MGGILCLLSQFTSSADKSTVKIDDKSTRTNDINSILFCTGWALISFRKKLLPMQLVLGFCLFQWVGGLRLDPQVKRKC</sequence>
<dbReference type="AlphaFoldDB" id="A0A0A9CPM1"/>
<proteinExistence type="predicted"/>
<protein>
    <submittedName>
        <fullName evidence="1">Uncharacterized protein</fullName>
    </submittedName>
</protein>
<evidence type="ECO:0000313" key="1">
    <source>
        <dbReference type="EMBL" id="JAD76388.1"/>
    </source>
</evidence>
<reference evidence="1" key="1">
    <citation type="submission" date="2014-09" db="EMBL/GenBank/DDBJ databases">
        <authorList>
            <person name="Magalhaes I.L.F."/>
            <person name="Oliveira U."/>
            <person name="Santos F.R."/>
            <person name="Vidigal T.H.D.A."/>
            <person name="Brescovit A.D."/>
            <person name="Santos A.J."/>
        </authorList>
    </citation>
    <scope>NUCLEOTIDE SEQUENCE</scope>
    <source>
        <tissue evidence="1">Shoot tissue taken approximately 20 cm above the soil surface</tissue>
    </source>
</reference>
<organism evidence="1">
    <name type="scientific">Arundo donax</name>
    <name type="common">Giant reed</name>
    <name type="synonym">Donax arundinaceus</name>
    <dbReference type="NCBI Taxonomy" id="35708"/>
    <lineage>
        <taxon>Eukaryota</taxon>
        <taxon>Viridiplantae</taxon>
        <taxon>Streptophyta</taxon>
        <taxon>Embryophyta</taxon>
        <taxon>Tracheophyta</taxon>
        <taxon>Spermatophyta</taxon>
        <taxon>Magnoliopsida</taxon>
        <taxon>Liliopsida</taxon>
        <taxon>Poales</taxon>
        <taxon>Poaceae</taxon>
        <taxon>PACMAD clade</taxon>
        <taxon>Arundinoideae</taxon>
        <taxon>Arundineae</taxon>
        <taxon>Arundo</taxon>
    </lineage>
</organism>